<feature type="chain" id="PRO_5010994484" description="Calcineurin-like phosphoesterase" evidence="1">
    <location>
        <begin position="25"/>
        <end position="334"/>
    </location>
</feature>
<dbReference type="STRING" id="1760988.SAMN02949497_1062"/>
<sequence>MSFKKALSAGAVLALLLGADACQAFSFALIGDQEYDDSQAARFPNLREDINADPSIAFVIHDGDIKSGSSPCSDALFRARRAEFDAFAKPFIYVFGDNEWTDCHRAGAGRYNPLERLAKLRAIFHPYGSPSLGVESLSLERQGRDYPENLRWTQGGAMFVTLNIPGSNDGLASTGNAAWDAANRAEEAIRKRRNLAWLRESFALAQRGGLAGLMLVIQANPWDAIPTSGLTAYQDFLAALAAETRAFGKPVVLVHGDSHYFRIDKPLPTVPFDPKLPTQPMPWENPAPRLENFTRVETFGTVNAHWLKVTVERDDPGVFTFQQRIVQKNVVPAP</sequence>
<protein>
    <recommendedName>
        <fullName evidence="4">Calcineurin-like phosphoesterase</fullName>
    </recommendedName>
</protein>
<dbReference type="InterPro" id="IPR029052">
    <property type="entry name" value="Metallo-depent_PP-like"/>
</dbReference>
<dbReference type="AlphaFoldDB" id="A0A1Y6CUA4"/>
<evidence type="ECO:0000256" key="1">
    <source>
        <dbReference type="SAM" id="SignalP"/>
    </source>
</evidence>
<name>A0A1Y6CUA4_9GAMM</name>
<dbReference type="OrthoDB" id="58809at2"/>
<feature type="signal peptide" evidence="1">
    <location>
        <begin position="1"/>
        <end position="24"/>
    </location>
</feature>
<evidence type="ECO:0000313" key="2">
    <source>
        <dbReference type="EMBL" id="SMF93770.1"/>
    </source>
</evidence>
<accession>A0A1Y6CUA4</accession>
<evidence type="ECO:0008006" key="4">
    <source>
        <dbReference type="Google" id="ProtNLM"/>
    </source>
</evidence>
<keyword evidence="3" id="KW-1185">Reference proteome</keyword>
<dbReference type="SUPFAM" id="SSF56300">
    <property type="entry name" value="Metallo-dependent phosphatases"/>
    <property type="match status" value="1"/>
</dbReference>
<dbReference type="RefSeq" id="WP_085210601.1">
    <property type="nucleotide sequence ID" value="NZ_FXAM01000001.1"/>
</dbReference>
<reference evidence="2 3" key="1">
    <citation type="submission" date="2016-12" db="EMBL/GenBank/DDBJ databases">
        <authorList>
            <person name="Song W.-J."/>
            <person name="Kurnit D.M."/>
        </authorList>
    </citation>
    <scope>NUCLEOTIDE SEQUENCE [LARGE SCALE GENOMIC DNA]</scope>
    <source>
        <strain evidence="2 3">175</strain>
    </source>
</reference>
<evidence type="ECO:0000313" key="3">
    <source>
        <dbReference type="Proteomes" id="UP000192923"/>
    </source>
</evidence>
<keyword evidence="1" id="KW-0732">Signal</keyword>
<dbReference type="Proteomes" id="UP000192923">
    <property type="component" value="Unassembled WGS sequence"/>
</dbReference>
<gene>
    <name evidence="2" type="ORF">SAMN02949497_1062</name>
</gene>
<proteinExistence type="predicted"/>
<organism evidence="2 3">
    <name type="scientific">Methylomagnum ishizawai</name>
    <dbReference type="NCBI Taxonomy" id="1760988"/>
    <lineage>
        <taxon>Bacteria</taxon>
        <taxon>Pseudomonadati</taxon>
        <taxon>Pseudomonadota</taxon>
        <taxon>Gammaproteobacteria</taxon>
        <taxon>Methylococcales</taxon>
        <taxon>Methylococcaceae</taxon>
        <taxon>Methylomagnum</taxon>
    </lineage>
</organism>
<dbReference type="EMBL" id="FXAM01000001">
    <property type="protein sequence ID" value="SMF93770.1"/>
    <property type="molecule type" value="Genomic_DNA"/>
</dbReference>